<sequence>MNPRYPVYIISKGRWESRHTVKSMEDMNLPYHIVIEPQEYGQYAAVINPSKIYTLPFKNLGQGSIPVRNWVWEHSISIGAKRHWILDDNLNWFYRLNRNIKARVASGTIFHAAEDFIDRYENVAIAGFQYEMFAPRKKRWPPFQLNTRIYSCILIQNDIPYRWHGRYNEDTDLSLRALKDGWCTILFNAFLANKLPTMTMKGGNTDELYKDDGRLLMAQSLQQQHPDVTEIVWKWDRWQHRVDYTPFKKNRLIKRPGITIPKGINNYGMKLINIADE</sequence>
<organism evidence="2">
    <name type="scientific">marine sediment metagenome</name>
    <dbReference type="NCBI Taxonomy" id="412755"/>
    <lineage>
        <taxon>unclassified sequences</taxon>
        <taxon>metagenomes</taxon>
        <taxon>ecological metagenomes</taxon>
    </lineage>
</organism>
<evidence type="ECO:0000259" key="1">
    <source>
        <dbReference type="Pfam" id="PF20691"/>
    </source>
</evidence>
<gene>
    <name evidence="2" type="ORF">LCGC14_0569390</name>
</gene>
<proteinExistence type="predicted"/>
<name>A0A0F9RJL7_9ZZZZ</name>
<evidence type="ECO:0000313" key="2">
    <source>
        <dbReference type="EMBL" id="KKN56710.1"/>
    </source>
</evidence>
<dbReference type="EMBL" id="LAZR01000834">
    <property type="protein sequence ID" value="KKN56710.1"/>
    <property type="molecule type" value="Genomic_DNA"/>
</dbReference>
<comment type="caution">
    <text evidence="2">The sequence shown here is derived from an EMBL/GenBank/DDBJ whole genome shotgun (WGS) entry which is preliminary data.</text>
</comment>
<accession>A0A0F9RJL7</accession>
<dbReference type="InterPro" id="IPR049100">
    <property type="entry name" value="TAGT"/>
</dbReference>
<reference evidence="2" key="1">
    <citation type="journal article" date="2015" name="Nature">
        <title>Complex archaea that bridge the gap between prokaryotes and eukaryotes.</title>
        <authorList>
            <person name="Spang A."/>
            <person name="Saw J.H."/>
            <person name="Jorgensen S.L."/>
            <person name="Zaremba-Niedzwiedzka K."/>
            <person name="Martijn J."/>
            <person name="Lind A.E."/>
            <person name="van Eijk R."/>
            <person name="Schleper C."/>
            <person name="Guy L."/>
            <person name="Ettema T.J."/>
        </authorList>
    </citation>
    <scope>NUCLEOTIDE SEQUENCE</scope>
</reference>
<dbReference type="AlphaFoldDB" id="A0A0F9RJL7"/>
<protein>
    <recommendedName>
        <fullName evidence="1">TET-Associated Glycosyltransferase domain-containing protein</fullName>
    </recommendedName>
</protein>
<feature type="domain" description="TET-Associated Glycosyltransferase" evidence="1">
    <location>
        <begin position="5"/>
        <end position="203"/>
    </location>
</feature>
<dbReference type="Pfam" id="PF20691">
    <property type="entry name" value="TAGT"/>
    <property type="match status" value="1"/>
</dbReference>